<name>A0ABU4NTA1_9ACTN</name>
<accession>A0ABU4NTA1</accession>
<reference evidence="1 2" key="1">
    <citation type="journal article" date="2023" name="Microb. Genom.">
        <title>Mesoterricola silvestris gen. nov., sp. nov., Mesoterricola sediminis sp. nov., Geothrix oryzae sp. nov., Geothrix edaphica sp. nov., Geothrix rubra sp. nov., and Geothrix limicola sp. nov., six novel members of Acidobacteriota isolated from soils.</title>
        <authorList>
            <person name="Weisberg A.J."/>
            <person name="Pearce E."/>
            <person name="Kramer C.G."/>
            <person name="Chang J.H."/>
            <person name="Clarke C.R."/>
        </authorList>
    </citation>
    <scope>NUCLEOTIDE SEQUENCE [LARGE SCALE GENOMIC DNA]</scope>
    <source>
        <strain evidence="1 2">ID09-01A</strain>
    </source>
</reference>
<evidence type="ECO:0000313" key="2">
    <source>
        <dbReference type="Proteomes" id="UP001271274"/>
    </source>
</evidence>
<evidence type="ECO:0000313" key="1">
    <source>
        <dbReference type="EMBL" id="MDX3705328.1"/>
    </source>
</evidence>
<comment type="caution">
    <text evidence="1">The sequence shown here is derived from an EMBL/GenBank/DDBJ whole genome shotgun (WGS) entry which is preliminary data.</text>
</comment>
<dbReference type="EMBL" id="JARAYU010000018">
    <property type="protein sequence ID" value="MDX3705328.1"/>
    <property type="molecule type" value="Genomic_DNA"/>
</dbReference>
<sequence length="488" mass="54035">MNAVTEQVQVAPDIPSMISLAAISTAVGGRALIKIRPGWSEASSVWTATVAGAGERKSAAEGPFSDALRRIEKKLREDALPEIEEAEQALKVGQARLDEAEKAAVKAKPDVFKLRMDEAKLARRQLAELGPVPALPRLLFGDITPAAMPQKASQQGGRMAVIHSEGTLLKQMGGLYNSGASDTGFALDAYDGKAMPVDRIGRDSIEMESAHLAVGLLIQPVILEQLGRKKDDEMLHNGFVQRFLYSFPASRLGYQDPRGSIAIPAELIEDLEERLQTLVNTLWKTSLVRVITFTEQASEEMYVFQESLQERLRRGGDLHQMASWASKLPGKIARIAGLLALYADAQAREVTVEQFRAVVALAPYFVQHARLCLDLMGANREGQLTPARDVLEWLRRRKDDQIRLPFSVRDAQRGVDGNAWGPDGVTSETVQDAIRVLVDRGWAMPMPEEVREGRGRKPSPKFLPHPLIWDKSWRKEEEEVSDTHLRSA</sequence>
<keyword evidence="2" id="KW-1185">Reference proteome</keyword>
<dbReference type="Proteomes" id="UP001271274">
    <property type="component" value="Unassembled WGS sequence"/>
</dbReference>
<proteinExistence type="predicted"/>
<gene>
    <name evidence="1" type="ORF">PV662_37405</name>
</gene>
<dbReference type="InterPro" id="IPR025048">
    <property type="entry name" value="DUF3987"/>
</dbReference>
<dbReference type="RefSeq" id="WP_319054487.1">
    <property type="nucleotide sequence ID" value="NZ_JARAUR010000148.1"/>
</dbReference>
<organism evidence="1 2">
    <name type="scientific">Streptomyces europaeiscabiei</name>
    <dbReference type="NCBI Taxonomy" id="146819"/>
    <lineage>
        <taxon>Bacteria</taxon>
        <taxon>Bacillati</taxon>
        <taxon>Actinomycetota</taxon>
        <taxon>Actinomycetes</taxon>
        <taxon>Kitasatosporales</taxon>
        <taxon>Streptomycetaceae</taxon>
        <taxon>Streptomyces</taxon>
    </lineage>
</organism>
<dbReference type="Pfam" id="PF13148">
    <property type="entry name" value="DUF3987"/>
    <property type="match status" value="1"/>
</dbReference>
<protein>
    <submittedName>
        <fullName evidence="1">YfjI family protein</fullName>
    </submittedName>
</protein>